<evidence type="ECO:0000256" key="1">
    <source>
        <dbReference type="SAM" id="MobiDB-lite"/>
    </source>
</evidence>
<protein>
    <submittedName>
        <fullName evidence="2">Uncharacterized protein</fullName>
    </submittedName>
</protein>
<evidence type="ECO:0000313" key="2">
    <source>
        <dbReference type="EMBL" id="MBW0564059.1"/>
    </source>
</evidence>
<dbReference type="EMBL" id="AVOT02075250">
    <property type="protein sequence ID" value="MBW0564059.1"/>
    <property type="molecule type" value="Genomic_DNA"/>
</dbReference>
<sequence>MELLTKDPKVSDAIEAIPCYEEGNLTKIKKDLIAKGGRGQPEKRYRKDSRMDISNDTQDNGGIDSLSQYKEFMGDYEIIATHSLRYRYIPQDSMHHEDLFYCLSAEFKGVLCKEMIKDNVIVSFEDGGYLIPPMKILKRYIEQELEARILVIKRYGKKFY</sequence>
<keyword evidence="3" id="KW-1185">Reference proteome</keyword>
<gene>
    <name evidence="2" type="ORF">O181_103774</name>
</gene>
<dbReference type="AlphaFoldDB" id="A0A9Q3JL45"/>
<organism evidence="2 3">
    <name type="scientific">Austropuccinia psidii MF-1</name>
    <dbReference type="NCBI Taxonomy" id="1389203"/>
    <lineage>
        <taxon>Eukaryota</taxon>
        <taxon>Fungi</taxon>
        <taxon>Dikarya</taxon>
        <taxon>Basidiomycota</taxon>
        <taxon>Pucciniomycotina</taxon>
        <taxon>Pucciniomycetes</taxon>
        <taxon>Pucciniales</taxon>
        <taxon>Sphaerophragmiaceae</taxon>
        <taxon>Austropuccinia</taxon>
    </lineage>
</organism>
<accession>A0A9Q3JL45</accession>
<proteinExistence type="predicted"/>
<comment type="caution">
    <text evidence="2">The sequence shown here is derived from an EMBL/GenBank/DDBJ whole genome shotgun (WGS) entry which is preliminary data.</text>
</comment>
<evidence type="ECO:0000313" key="3">
    <source>
        <dbReference type="Proteomes" id="UP000765509"/>
    </source>
</evidence>
<dbReference type="Proteomes" id="UP000765509">
    <property type="component" value="Unassembled WGS sequence"/>
</dbReference>
<reference evidence="2" key="1">
    <citation type="submission" date="2021-03" db="EMBL/GenBank/DDBJ databases">
        <title>Draft genome sequence of rust myrtle Austropuccinia psidii MF-1, a brazilian biotype.</title>
        <authorList>
            <person name="Quecine M.C."/>
            <person name="Pachon D.M.R."/>
            <person name="Bonatelli M.L."/>
            <person name="Correr F.H."/>
            <person name="Franceschini L.M."/>
            <person name="Leite T.F."/>
            <person name="Margarido G.R.A."/>
            <person name="Almeida C.A."/>
            <person name="Ferrarezi J.A."/>
            <person name="Labate C.A."/>
        </authorList>
    </citation>
    <scope>NUCLEOTIDE SEQUENCE</scope>
    <source>
        <strain evidence="2">MF-1</strain>
    </source>
</reference>
<name>A0A9Q3JL45_9BASI</name>
<feature type="compositionally biased region" description="Basic and acidic residues" evidence="1">
    <location>
        <begin position="40"/>
        <end position="53"/>
    </location>
</feature>
<feature type="region of interest" description="Disordered" evidence="1">
    <location>
        <begin position="36"/>
        <end position="62"/>
    </location>
</feature>